<sequence length="278" mass="29804">MRGSLANHIRIRPRAEAISAWWPHQRAAVEKSLGGTGGAVTSKQSSRVSKSKPLPPPPGGLRLPQLPAYRHLRRCCVLLRTLGGVGLTMGNQLSSRAQPPVGSSPSGWSVTRDSRQPSTMATSPCGSRAHLKSAATMEKIPGSCPGQARQTWIPADYEGGQIPRTTEGGLRKLHHFSSKNGPGTPEAPNHSATLFGPPGLSVHQPNPTCPSVGWHLCQPRHNQRLRGLKTSLCVASGPRIRLAHRGYLESLPRQFGVTVLGGDFKRVSKPSPIVVLEK</sequence>
<accession>A0AA88MM31</accession>
<proteinExistence type="predicted"/>
<evidence type="ECO:0000313" key="2">
    <source>
        <dbReference type="EMBL" id="KAK2840501.1"/>
    </source>
</evidence>
<dbReference type="AlphaFoldDB" id="A0AA88MM31"/>
<gene>
    <name evidence="2" type="ORF">Q5P01_014241</name>
</gene>
<dbReference type="EMBL" id="JAUPFM010000010">
    <property type="protein sequence ID" value="KAK2840501.1"/>
    <property type="molecule type" value="Genomic_DNA"/>
</dbReference>
<feature type="region of interest" description="Disordered" evidence="1">
    <location>
        <begin position="178"/>
        <end position="198"/>
    </location>
</feature>
<dbReference type="Proteomes" id="UP001187415">
    <property type="component" value="Unassembled WGS sequence"/>
</dbReference>
<feature type="compositionally biased region" description="Polar residues" evidence="1">
    <location>
        <begin position="116"/>
        <end position="125"/>
    </location>
</feature>
<comment type="caution">
    <text evidence="2">The sequence shown here is derived from an EMBL/GenBank/DDBJ whole genome shotgun (WGS) entry which is preliminary data.</text>
</comment>
<feature type="compositionally biased region" description="Polar residues" evidence="1">
    <location>
        <begin position="39"/>
        <end position="48"/>
    </location>
</feature>
<organism evidence="2 3">
    <name type="scientific">Channa striata</name>
    <name type="common">Snakehead murrel</name>
    <name type="synonym">Ophicephalus striatus</name>
    <dbReference type="NCBI Taxonomy" id="64152"/>
    <lineage>
        <taxon>Eukaryota</taxon>
        <taxon>Metazoa</taxon>
        <taxon>Chordata</taxon>
        <taxon>Craniata</taxon>
        <taxon>Vertebrata</taxon>
        <taxon>Euteleostomi</taxon>
        <taxon>Actinopterygii</taxon>
        <taxon>Neopterygii</taxon>
        <taxon>Teleostei</taxon>
        <taxon>Neoteleostei</taxon>
        <taxon>Acanthomorphata</taxon>
        <taxon>Anabantaria</taxon>
        <taxon>Anabantiformes</taxon>
        <taxon>Channoidei</taxon>
        <taxon>Channidae</taxon>
        <taxon>Channa</taxon>
    </lineage>
</organism>
<feature type="region of interest" description="Disordered" evidence="1">
    <location>
        <begin position="91"/>
        <end position="128"/>
    </location>
</feature>
<evidence type="ECO:0000256" key="1">
    <source>
        <dbReference type="SAM" id="MobiDB-lite"/>
    </source>
</evidence>
<name>A0AA88MM31_CHASR</name>
<evidence type="ECO:0000313" key="3">
    <source>
        <dbReference type="Proteomes" id="UP001187415"/>
    </source>
</evidence>
<reference evidence="2" key="1">
    <citation type="submission" date="2023-07" db="EMBL/GenBank/DDBJ databases">
        <title>Chromosome-level Genome Assembly of Striped Snakehead (Channa striata).</title>
        <authorList>
            <person name="Liu H."/>
        </authorList>
    </citation>
    <scope>NUCLEOTIDE SEQUENCE</scope>
    <source>
        <strain evidence="2">Gz</strain>
        <tissue evidence="2">Muscle</tissue>
    </source>
</reference>
<feature type="region of interest" description="Disordered" evidence="1">
    <location>
        <begin position="32"/>
        <end position="65"/>
    </location>
</feature>
<feature type="compositionally biased region" description="Low complexity" evidence="1">
    <location>
        <begin position="99"/>
        <end position="110"/>
    </location>
</feature>
<keyword evidence="3" id="KW-1185">Reference proteome</keyword>
<protein>
    <submittedName>
        <fullName evidence="2">Uncharacterized protein</fullName>
    </submittedName>
</protein>